<accession>A0ABT7GUW7</accession>
<evidence type="ECO:0000256" key="1">
    <source>
        <dbReference type="ARBA" id="ARBA00022679"/>
    </source>
</evidence>
<dbReference type="InterPro" id="IPR016035">
    <property type="entry name" value="Acyl_Trfase/lysoPLipase"/>
</dbReference>
<gene>
    <name evidence="6" type="primary">fabD</name>
    <name evidence="6" type="ORF">QEZ40_002079</name>
</gene>
<dbReference type="InterPro" id="IPR016036">
    <property type="entry name" value="Malonyl_transacylase_ACP-bd"/>
</dbReference>
<evidence type="ECO:0000259" key="5">
    <source>
        <dbReference type="SMART" id="SM00827"/>
    </source>
</evidence>
<keyword evidence="2 4" id="KW-0012">Acyltransferase</keyword>
<dbReference type="InterPro" id="IPR050858">
    <property type="entry name" value="Mal-CoA-ACP_Trans/PKS_FabD"/>
</dbReference>
<dbReference type="Gene3D" id="3.30.70.250">
    <property type="entry name" value="Malonyl-CoA ACP transacylase, ACP-binding"/>
    <property type="match status" value="1"/>
</dbReference>
<dbReference type="PANTHER" id="PTHR42681">
    <property type="entry name" value="MALONYL-COA-ACYL CARRIER PROTEIN TRANSACYLASE, MITOCHONDRIAL"/>
    <property type="match status" value="1"/>
</dbReference>
<dbReference type="InterPro" id="IPR024925">
    <property type="entry name" value="Malonyl_CoA-ACP_transAc"/>
</dbReference>
<comment type="caution">
    <text evidence="6">The sequence shown here is derived from an EMBL/GenBank/DDBJ whole genome shotgun (WGS) entry which is preliminary data.</text>
</comment>
<dbReference type="RefSeq" id="WP_285343215.1">
    <property type="nucleotide sequence ID" value="NZ_JASITI010000019.1"/>
</dbReference>
<dbReference type="PIRSF" id="PIRSF000446">
    <property type="entry name" value="Mct"/>
    <property type="match status" value="1"/>
</dbReference>
<dbReference type="SMART" id="SM00827">
    <property type="entry name" value="PKS_AT"/>
    <property type="match status" value="1"/>
</dbReference>
<evidence type="ECO:0000256" key="2">
    <source>
        <dbReference type="ARBA" id="ARBA00023315"/>
    </source>
</evidence>
<feature type="domain" description="Malonyl-CoA:ACP transacylase (MAT)" evidence="5">
    <location>
        <begin position="11"/>
        <end position="317"/>
    </location>
</feature>
<comment type="catalytic activity">
    <reaction evidence="3 4">
        <text>holo-[ACP] + malonyl-CoA = malonyl-[ACP] + CoA</text>
        <dbReference type="Rhea" id="RHEA:41792"/>
        <dbReference type="Rhea" id="RHEA-COMP:9623"/>
        <dbReference type="Rhea" id="RHEA-COMP:9685"/>
        <dbReference type="ChEBI" id="CHEBI:57287"/>
        <dbReference type="ChEBI" id="CHEBI:57384"/>
        <dbReference type="ChEBI" id="CHEBI:64479"/>
        <dbReference type="ChEBI" id="CHEBI:78449"/>
        <dbReference type="EC" id="2.3.1.39"/>
    </reaction>
</comment>
<dbReference type="InterPro" id="IPR004410">
    <property type="entry name" value="Malonyl_CoA-ACP_transAc_FabD"/>
</dbReference>
<dbReference type="PANTHER" id="PTHR42681:SF1">
    <property type="entry name" value="MALONYL-COA-ACYL CARRIER PROTEIN TRANSACYLASE, MITOCHONDRIAL"/>
    <property type="match status" value="1"/>
</dbReference>
<dbReference type="NCBIfam" id="TIGR00128">
    <property type="entry name" value="fabD"/>
    <property type="match status" value="1"/>
</dbReference>
<dbReference type="InterPro" id="IPR014043">
    <property type="entry name" value="Acyl_transferase_dom"/>
</dbReference>
<name>A0ABT7GUW7_9ACTN</name>
<organism evidence="6 7">
    <name type="scientific">Streptomyces katrae</name>
    <dbReference type="NCBI Taxonomy" id="68223"/>
    <lineage>
        <taxon>Bacteria</taxon>
        <taxon>Bacillati</taxon>
        <taxon>Actinomycetota</taxon>
        <taxon>Actinomycetes</taxon>
        <taxon>Kitasatosporales</taxon>
        <taxon>Streptomycetaceae</taxon>
        <taxon>Streptomyces</taxon>
    </lineage>
</organism>
<dbReference type="Pfam" id="PF00698">
    <property type="entry name" value="Acyl_transf_1"/>
    <property type="match status" value="1"/>
</dbReference>
<comment type="similarity">
    <text evidence="4">Belongs to the fabD family.</text>
</comment>
<dbReference type="Proteomes" id="UP001223390">
    <property type="component" value="Unassembled WGS sequence"/>
</dbReference>
<reference evidence="6 7" key="1">
    <citation type="submission" date="2023-05" db="EMBL/GenBank/DDBJ databases">
        <title>Sequencing and Assembly of Streptomyces sp. NP73.</title>
        <authorList>
            <person name="Konwar A.N."/>
            <person name="Saikia K."/>
            <person name="Thakur D."/>
        </authorList>
    </citation>
    <scope>NUCLEOTIDE SEQUENCE [LARGE SCALE GENOMIC DNA]</scope>
    <source>
        <strain evidence="6 7">NP73</strain>
    </source>
</reference>
<dbReference type="EC" id="2.3.1.39" evidence="4"/>
<proteinExistence type="inferred from homology"/>
<dbReference type="SUPFAM" id="SSF52151">
    <property type="entry name" value="FabD/lysophospholipase-like"/>
    <property type="match status" value="1"/>
</dbReference>
<evidence type="ECO:0000256" key="3">
    <source>
        <dbReference type="ARBA" id="ARBA00048462"/>
    </source>
</evidence>
<dbReference type="EMBL" id="JASITI010000019">
    <property type="protein sequence ID" value="MDK9497420.1"/>
    <property type="molecule type" value="Genomic_DNA"/>
</dbReference>
<evidence type="ECO:0000256" key="4">
    <source>
        <dbReference type="PIRNR" id="PIRNR000446"/>
    </source>
</evidence>
<keyword evidence="1 4" id="KW-0808">Transferase</keyword>
<evidence type="ECO:0000313" key="7">
    <source>
        <dbReference type="Proteomes" id="UP001223390"/>
    </source>
</evidence>
<sequence length="321" mass="33359">MNSNSSADLVMFPGQGSQRAGMATHLLERYPAARRVFDEADAVLGMPLSDICTTGTAEELAATDITQPAILATSLATWQVLREAGCTPGAVAGHSLGEYAALVAAEVLTPESALRLVQVRGRLMAEVGRKQPGAMAAVLGLSAEQVVRICEQARGTGLVEVANFNEPTQTVLSGEAAAVEAAGRAALLEGAEKVVALKVGAPFHCSLMSAIEEEFAGELAGHSFADPVLPVISSVTGDHVRSGEQARELLRRQLSGPVRWVDVVRRAGGLPTETYIEVGPGRVLNGLVRRTDPDARVASTGDEKRLGALVGTLSAAAPVPV</sequence>
<keyword evidence="7" id="KW-1185">Reference proteome</keyword>
<dbReference type="GO" id="GO:0004314">
    <property type="term" value="F:[acyl-carrier-protein] S-malonyltransferase activity"/>
    <property type="evidence" value="ECO:0007669"/>
    <property type="project" value="UniProtKB-EC"/>
</dbReference>
<dbReference type="SUPFAM" id="SSF55048">
    <property type="entry name" value="Probable ACP-binding domain of malonyl-CoA ACP transacylase"/>
    <property type="match status" value="1"/>
</dbReference>
<protein>
    <recommendedName>
        <fullName evidence="4">Malonyl CoA-acyl carrier protein transacylase</fullName>
        <ecNumber evidence="4">2.3.1.39</ecNumber>
    </recommendedName>
</protein>
<dbReference type="InterPro" id="IPR001227">
    <property type="entry name" value="Ac_transferase_dom_sf"/>
</dbReference>
<dbReference type="Gene3D" id="3.40.366.10">
    <property type="entry name" value="Malonyl-Coenzyme A Acyl Carrier Protein, domain 2"/>
    <property type="match status" value="1"/>
</dbReference>
<evidence type="ECO:0000313" key="6">
    <source>
        <dbReference type="EMBL" id="MDK9497420.1"/>
    </source>
</evidence>